<dbReference type="Gene3D" id="1.25.40.10">
    <property type="entry name" value="Tetratricopeptide repeat domain"/>
    <property type="match status" value="3"/>
</dbReference>
<evidence type="ECO:0000313" key="3">
    <source>
        <dbReference type="EMBL" id="ONK75776.1"/>
    </source>
</evidence>
<dbReference type="GO" id="GO:0003723">
    <property type="term" value="F:RNA binding"/>
    <property type="evidence" value="ECO:0007669"/>
    <property type="project" value="InterPro"/>
</dbReference>
<dbReference type="NCBIfam" id="TIGR00756">
    <property type="entry name" value="PPR"/>
    <property type="match status" value="4"/>
</dbReference>
<keyword evidence="4" id="KW-1185">Reference proteome</keyword>
<organism evidence="3 4">
    <name type="scientific">Asparagus officinalis</name>
    <name type="common">Garden asparagus</name>
    <dbReference type="NCBI Taxonomy" id="4686"/>
    <lineage>
        <taxon>Eukaryota</taxon>
        <taxon>Viridiplantae</taxon>
        <taxon>Streptophyta</taxon>
        <taxon>Embryophyta</taxon>
        <taxon>Tracheophyta</taxon>
        <taxon>Spermatophyta</taxon>
        <taxon>Magnoliopsida</taxon>
        <taxon>Liliopsida</taxon>
        <taxon>Asparagales</taxon>
        <taxon>Asparagaceae</taxon>
        <taxon>Asparagoideae</taxon>
        <taxon>Asparagus</taxon>
    </lineage>
</organism>
<feature type="repeat" description="PPR" evidence="2">
    <location>
        <begin position="87"/>
        <end position="121"/>
    </location>
</feature>
<accession>A0A5P1FBM3</accession>
<feature type="repeat" description="PPR" evidence="2">
    <location>
        <begin position="320"/>
        <end position="354"/>
    </location>
</feature>
<dbReference type="InterPro" id="IPR011990">
    <property type="entry name" value="TPR-like_helical_dom_sf"/>
</dbReference>
<dbReference type="GO" id="GO:0009451">
    <property type="term" value="P:RNA modification"/>
    <property type="evidence" value="ECO:0007669"/>
    <property type="project" value="InterPro"/>
</dbReference>
<dbReference type="InterPro" id="IPR046848">
    <property type="entry name" value="E_motif"/>
</dbReference>
<dbReference type="Proteomes" id="UP000243459">
    <property type="component" value="Chromosome 3"/>
</dbReference>
<dbReference type="Gramene" id="ONK75776">
    <property type="protein sequence ID" value="ONK75776"/>
    <property type="gene ID" value="A4U43_C03F20430"/>
</dbReference>
<name>A0A5P1FBM3_ASPOF</name>
<dbReference type="EMBL" id="CM007383">
    <property type="protein sequence ID" value="ONK75776.1"/>
    <property type="molecule type" value="Genomic_DNA"/>
</dbReference>
<dbReference type="Pfam" id="PF13041">
    <property type="entry name" value="PPR_2"/>
    <property type="match status" value="1"/>
</dbReference>
<dbReference type="OMA" id="ACCNHGQ"/>
<dbReference type="AlphaFoldDB" id="A0A5P1FBM3"/>
<dbReference type="PROSITE" id="PS51375">
    <property type="entry name" value="PPR"/>
    <property type="match status" value="4"/>
</dbReference>
<keyword evidence="1" id="KW-0677">Repeat</keyword>
<dbReference type="FunFam" id="1.25.40.10:FF:000184">
    <property type="entry name" value="Pentatricopeptide repeat-containing protein, chloroplastic"/>
    <property type="match status" value="1"/>
</dbReference>
<dbReference type="InterPro" id="IPR046960">
    <property type="entry name" value="PPR_At4g14850-like_plant"/>
</dbReference>
<feature type="repeat" description="PPR" evidence="2">
    <location>
        <begin position="219"/>
        <end position="253"/>
    </location>
</feature>
<dbReference type="InterPro" id="IPR002885">
    <property type="entry name" value="PPR_rpt"/>
</dbReference>
<evidence type="ECO:0000256" key="2">
    <source>
        <dbReference type="PROSITE-ProRule" id="PRU00708"/>
    </source>
</evidence>
<dbReference type="Pfam" id="PF20431">
    <property type="entry name" value="E_motif"/>
    <property type="match status" value="1"/>
</dbReference>
<reference evidence="4" key="1">
    <citation type="journal article" date="2017" name="Nat. Commun.">
        <title>The asparagus genome sheds light on the origin and evolution of a young Y chromosome.</title>
        <authorList>
            <person name="Harkess A."/>
            <person name="Zhou J."/>
            <person name="Xu C."/>
            <person name="Bowers J.E."/>
            <person name="Van der Hulst R."/>
            <person name="Ayyampalayam S."/>
            <person name="Mercati F."/>
            <person name="Riccardi P."/>
            <person name="McKain M.R."/>
            <person name="Kakrana A."/>
            <person name="Tang H."/>
            <person name="Ray J."/>
            <person name="Groenendijk J."/>
            <person name="Arikit S."/>
            <person name="Mathioni S.M."/>
            <person name="Nakano M."/>
            <person name="Shan H."/>
            <person name="Telgmann-Rauber A."/>
            <person name="Kanno A."/>
            <person name="Yue Z."/>
            <person name="Chen H."/>
            <person name="Li W."/>
            <person name="Chen Y."/>
            <person name="Xu X."/>
            <person name="Zhang Y."/>
            <person name="Luo S."/>
            <person name="Chen H."/>
            <person name="Gao J."/>
            <person name="Mao Z."/>
            <person name="Pires J.C."/>
            <person name="Luo M."/>
            <person name="Kudrna D."/>
            <person name="Wing R.A."/>
            <person name="Meyers B.C."/>
            <person name="Yi K."/>
            <person name="Kong H."/>
            <person name="Lavrijsen P."/>
            <person name="Sunseri F."/>
            <person name="Falavigna A."/>
            <person name="Ye Y."/>
            <person name="Leebens-Mack J.H."/>
            <person name="Chen G."/>
        </authorList>
    </citation>
    <scope>NUCLEOTIDE SEQUENCE [LARGE SCALE GENOMIC DNA]</scope>
    <source>
        <strain evidence="4">cv. DH0086</strain>
    </source>
</reference>
<feature type="repeat" description="PPR" evidence="2">
    <location>
        <begin position="188"/>
        <end position="218"/>
    </location>
</feature>
<protein>
    <recommendedName>
        <fullName evidence="5">Pentatricopeptide repeat-containing protein</fullName>
    </recommendedName>
</protein>
<sequence length="539" mass="60814">MQRRCLMKCRREASFVVWSFICRGRSLLILEKCRNMKQLLQAHAQIITGGLSNDNFALSRILAFCSDPSHGSVSHAQLLFETIKNPTLCIQNTMIKAYLLKGEYIKSIEIYRRMLHDGMYPDNYTLPYILKACINLSDAKIGSMVHTHILKFGFLSDTYVGNTLVLMYMAFGETNFSREIFDRISQRNASTWTLMINGYSKLGEIENARLIFDEAPMKDRGIWGCMISGYVQNNCFKEALSMFRLMQIEGSEPDEGAFVSVLCACAQLGAIDIGTWIHHYLNRVGFKLSIQLATSLIDMYVKCGKLALARKIFNMITQKDTICYNVMIFGVAMHGDGRGALDLFATMQKEGFKPDSSTFLAILTACSHSGLVQEGLNLFNNMRTLYNIEPKGEHYGCIVDFLARAKMFEEAKRTIEQIPRPARSSEKAIAWRSLLSACWNHGEFRLAEIAAHNLMELEAQSGVYVLISNIYENSGRYEDSKRMRKNMKCRGVMKVPGCSAIEICGRVHEFVAGEKLHHCIGEILEVLDVLTDQLAGPNG</sequence>
<dbReference type="PANTHER" id="PTHR47926:SF352">
    <property type="entry name" value="REPEAT-CONTAINING PROTEIN, PUTATIVE-RELATED"/>
    <property type="match status" value="1"/>
</dbReference>
<proteinExistence type="predicted"/>
<evidence type="ECO:0000313" key="4">
    <source>
        <dbReference type="Proteomes" id="UP000243459"/>
    </source>
</evidence>
<dbReference type="Pfam" id="PF01535">
    <property type="entry name" value="PPR"/>
    <property type="match status" value="4"/>
</dbReference>
<gene>
    <name evidence="3" type="ORF">A4U43_C03F20430</name>
</gene>
<dbReference type="FunFam" id="1.25.40.10:FF:000348">
    <property type="entry name" value="Pentatricopeptide repeat-containing protein chloroplastic"/>
    <property type="match status" value="1"/>
</dbReference>
<evidence type="ECO:0000256" key="1">
    <source>
        <dbReference type="ARBA" id="ARBA00022737"/>
    </source>
</evidence>
<evidence type="ECO:0008006" key="5">
    <source>
        <dbReference type="Google" id="ProtNLM"/>
    </source>
</evidence>
<dbReference type="PANTHER" id="PTHR47926">
    <property type="entry name" value="PENTATRICOPEPTIDE REPEAT-CONTAINING PROTEIN"/>
    <property type="match status" value="1"/>
</dbReference>